<sequence length="131" mass="14668">MSCFIYLDNSSSRKLRLSPSRELHRKSTGSRIPTPKSLNEDSSLEVGRHLFVLNNGLFPMGSHGDSSDEWSMQASSELMASSQRERSSFNSKNLTSSDTILDPEAAFLSWVNAITVNIENASTRKKRSWAR</sequence>
<dbReference type="AlphaFoldDB" id="A0A835RSE4"/>
<evidence type="ECO:0000313" key="3">
    <source>
        <dbReference type="Proteomes" id="UP000639772"/>
    </source>
</evidence>
<dbReference type="EMBL" id="JADCNM010000002">
    <property type="protein sequence ID" value="KAG0493545.1"/>
    <property type="molecule type" value="Genomic_DNA"/>
</dbReference>
<name>A0A835RSE4_VANPL</name>
<accession>A0A835RSE4</accession>
<reference evidence="2 3" key="1">
    <citation type="journal article" date="2020" name="Nat. Food">
        <title>A phased Vanilla planifolia genome enables genetic improvement of flavour and production.</title>
        <authorList>
            <person name="Hasing T."/>
            <person name="Tang H."/>
            <person name="Brym M."/>
            <person name="Khazi F."/>
            <person name="Huang T."/>
            <person name="Chambers A.H."/>
        </authorList>
    </citation>
    <scope>NUCLEOTIDE SEQUENCE [LARGE SCALE GENOMIC DNA]</scope>
    <source>
        <tissue evidence="2">Leaf</tissue>
    </source>
</reference>
<comment type="caution">
    <text evidence="2">The sequence shown here is derived from an EMBL/GenBank/DDBJ whole genome shotgun (WGS) entry which is preliminary data.</text>
</comment>
<feature type="region of interest" description="Disordered" evidence="1">
    <location>
        <begin position="17"/>
        <end position="41"/>
    </location>
</feature>
<proteinExistence type="predicted"/>
<feature type="region of interest" description="Disordered" evidence="1">
    <location>
        <begin position="63"/>
        <end position="95"/>
    </location>
</feature>
<evidence type="ECO:0000313" key="2">
    <source>
        <dbReference type="EMBL" id="KAG0493545.1"/>
    </source>
</evidence>
<protein>
    <submittedName>
        <fullName evidence="2">Uncharacterized protein</fullName>
    </submittedName>
</protein>
<evidence type="ECO:0000256" key="1">
    <source>
        <dbReference type="SAM" id="MobiDB-lite"/>
    </source>
</evidence>
<organism evidence="2 3">
    <name type="scientific">Vanilla planifolia</name>
    <name type="common">Vanilla</name>
    <dbReference type="NCBI Taxonomy" id="51239"/>
    <lineage>
        <taxon>Eukaryota</taxon>
        <taxon>Viridiplantae</taxon>
        <taxon>Streptophyta</taxon>
        <taxon>Embryophyta</taxon>
        <taxon>Tracheophyta</taxon>
        <taxon>Spermatophyta</taxon>
        <taxon>Magnoliopsida</taxon>
        <taxon>Liliopsida</taxon>
        <taxon>Asparagales</taxon>
        <taxon>Orchidaceae</taxon>
        <taxon>Vanilloideae</taxon>
        <taxon>Vanilleae</taxon>
        <taxon>Vanilla</taxon>
    </lineage>
</organism>
<gene>
    <name evidence="2" type="ORF">HPP92_004539</name>
</gene>
<feature type="compositionally biased region" description="Polar residues" evidence="1">
    <location>
        <begin position="69"/>
        <end position="95"/>
    </location>
</feature>
<dbReference type="Proteomes" id="UP000639772">
    <property type="component" value="Unassembled WGS sequence"/>
</dbReference>